<dbReference type="Gene3D" id="1.10.10.10">
    <property type="entry name" value="Winged helix-like DNA-binding domain superfamily/Winged helix DNA-binding domain"/>
    <property type="match status" value="1"/>
</dbReference>
<evidence type="ECO:0000313" key="1">
    <source>
        <dbReference type="EMBL" id="XCF17064.1"/>
    </source>
</evidence>
<name>A0AAU8CD53_9EURY</name>
<dbReference type="KEGG" id="hanx:ABSL23_03375"/>
<dbReference type="EMBL" id="CP159204">
    <property type="protein sequence ID" value="XCF17064.1"/>
    <property type="molecule type" value="Genomic_DNA"/>
</dbReference>
<proteinExistence type="predicted"/>
<dbReference type="AlphaFoldDB" id="A0AAU8CD53"/>
<reference evidence="1" key="1">
    <citation type="submission" date="2024-06" db="EMBL/GenBank/DDBJ databases">
        <title>Genome Sequence of an extremely halophilic archaeon isolated from Permian era halite, Salado Formation, Carlsbad, New Mexico: Halobacterium sp. strain NMX12-1.</title>
        <authorList>
            <person name="Sotoa L."/>
            <person name="DasSarma P."/>
            <person name="Anton B.P."/>
            <person name="Vincze T."/>
            <person name="Verma I."/>
            <person name="Eralp B."/>
            <person name="Powers D.W."/>
            <person name="Dozier B.L."/>
            <person name="Roberts R.J."/>
            <person name="DasSarma S."/>
        </authorList>
    </citation>
    <scope>NUCLEOTIDE SEQUENCE</scope>
    <source>
        <strain evidence="1">NMX12-1</strain>
    </source>
</reference>
<gene>
    <name evidence="1" type="ORF">ABSL23_03375</name>
</gene>
<protein>
    <recommendedName>
        <fullName evidence="2">DUF433 domain-containing protein</fullName>
    </recommendedName>
</protein>
<dbReference type="InterPro" id="IPR036388">
    <property type="entry name" value="WH-like_DNA-bd_sf"/>
</dbReference>
<dbReference type="RefSeq" id="WP_353634699.1">
    <property type="nucleotide sequence ID" value="NZ_CP159204.1"/>
</dbReference>
<accession>A0AAU8CD53</accession>
<dbReference type="GeneID" id="91108158"/>
<organism evidence="1">
    <name type="scientific">Halobacterium sp. NMX12-1</name>
    <dbReference type="NCBI Taxonomy" id="3166650"/>
    <lineage>
        <taxon>Archaea</taxon>
        <taxon>Methanobacteriati</taxon>
        <taxon>Methanobacteriota</taxon>
        <taxon>Stenosarchaea group</taxon>
        <taxon>Halobacteria</taxon>
        <taxon>Halobacteriales</taxon>
        <taxon>Halobacteriaceae</taxon>
        <taxon>Halobacterium</taxon>
    </lineage>
</organism>
<sequence length="78" mass="9103">MASTPETVASRLDLSLSEVYYALAYYHDHPDEMRAVEEERERVREMVVAFSNPILQYILCPNSTQGEYIYRHPTNTYA</sequence>
<evidence type="ECO:0008006" key="2">
    <source>
        <dbReference type="Google" id="ProtNLM"/>
    </source>
</evidence>